<proteinExistence type="predicted"/>
<feature type="chain" id="PRO_5046230752" description="DUF680 domain-containing protein" evidence="2">
    <location>
        <begin position="22"/>
        <end position="77"/>
    </location>
</feature>
<evidence type="ECO:0000313" key="3">
    <source>
        <dbReference type="EMBL" id="MCG7505113.1"/>
    </source>
</evidence>
<feature type="signal peptide" evidence="2">
    <location>
        <begin position="1"/>
        <end position="21"/>
    </location>
</feature>
<evidence type="ECO:0008006" key="5">
    <source>
        <dbReference type="Google" id="ProtNLM"/>
    </source>
</evidence>
<evidence type="ECO:0000256" key="1">
    <source>
        <dbReference type="SAM" id="MobiDB-lite"/>
    </source>
</evidence>
<protein>
    <recommendedName>
        <fullName evidence="5">DUF680 domain-containing protein</fullName>
    </recommendedName>
</protein>
<feature type="region of interest" description="Disordered" evidence="1">
    <location>
        <begin position="39"/>
        <end position="77"/>
    </location>
</feature>
<evidence type="ECO:0000313" key="4">
    <source>
        <dbReference type="Proteomes" id="UP001201701"/>
    </source>
</evidence>
<gene>
    <name evidence="3" type="ORF">L4923_08770</name>
</gene>
<dbReference type="Proteomes" id="UP001201701">
    <property type="component" value="Unassembled WGS sequence"/>
</dbReference>
<dbReference type="EMBL" id="JAKREW010000006">
    <property type="protein sequence ID" value="MCG7505113.1"/>
    <property type="molecule type" value="Genomic_DNA"/>
</dbReference>
<reference evidence="3 4" key="1">
    <citation type="submission" date="2022-02" db="EMBL/GenBank/DDBJ databases">
        <title>Draft genome sequence of Mezorhizobium retamae strain IRAMC:0171 isolated from Retama raetam nodules.</title>
        <authorList>
            <person name="Bengaied R."/>
            <person name="Sbissi I."/>
            <person name="Huber K."/>
            <person name="Ghodbane F."/>
            <person name="Nouioui I."/>
            <person name="Tarhouni M."/>
            <person name="Gtari M."/>
        </authorList>
    </citation>
    <scope>NUCLEOTIDE SEQUENCE [LARGE SCALE GENOMIC DNA]</scope>
    <source>
        <strain evidence="3 4">IRAMC:0171</strain>
    </source>
</reference>
<organism evidence="3 4">
    <name type="scientific">Mesorhizobium retamae</name>
    <dbReference type="NCBI Taxonomy" id="2912854"/>
    <lineage>
        <taxon>Bacteria</taxon>
        <taxon>Pseudomonadati</taxon>
        <taxon>Pseudomonadota</taxon>
        <taxon>Alphaproteobacteria</taxon>
        <taxon>Hyphomicrobiales</taxon>
        <taxon>Phyllobacteriaceae</taxon>
        <taxon>Mesorhizobium</taxon>
    </lineage>
</organism>
<accession>A0ABS9QCG2</accession>
<comment type="caution">
    <text evidence="3">The sequence shown here is derived from an EMBL/GenBank/DDBJ whole genome shotgun (WGS) entry which is preliminary data.</text>
</comment>
<dbReference type="RefSeq" id="WP_239363749.1">
    <property type="nucleotide sequence ID" value="NZ_JAKREW010000006.1"/>
</dbReference>
<keyword evidence="2" id="KW-0732">Signal</keyword>
<name>A0ABS9QCG2_9HYPH</name>
<sequence length="77" mass="7973">MNKIVLTATALLVAASGSAFAANATHVKKPSHRVVEQVDPARTSSIASPIAAPRVSPTDQDPFTMPDAGYGQGIWGQ</sequence>
<keyword evidence="4" id="KW-1185">Reference proteome</keyword>
<evidence type="ECO:0000256" key="2">
    <source>
        <dbReference type="SAM" id="SignalP"/>
    </source>
</evidence>